<feature type="compositionally biased region" description="Basic residues" evidence="1">
    <location>
        <begin position="547"/>
        <end position="557"/>
    </location>
</feature>
<feature type="region of interest" description="Disordered" evidence="1">
    <location>
        <begin position="224"/>
        <end position="606"/>
    </location>
</feature>
<feature type="region of interest" description="Disordered" evidence="1">
    <location>
        <begin position="1"/>
        <end position="21"/>
    </location>
</feature>
<feature type="compositionally biased region" description="Low complexity" evidence="1">
    <location>
        <begin position="279"/>
        <end position="294"/>
    </location>
</feature>
<feature type="compositionally biased region" description="Basic and acidic residues" evidence="1">
    <location>
        <begin position="1"/>
        <end position="17"/>
    </location>
</feature>
<comment type="caution">
    <text evidence="2">The sequence shown here is derived from an EMBL/GenBank/DDBJ whole genome shotgun (WGS) entry which is preliminary data.</text>
</comment>
<feature type="compositionally biased region" description="Polar residues" evidence="1">
    <location>
        <begin position="585"/>
        <end position="594"/>
    </location>
</feature>
<dbReference type="EMBL" id="SRPY01001057">
    <property type="protein sequence ID" value="KAG5914851.1"/>
    <property type="molecule type" value="Genomic_DNA"/>
</dbReference>
<accession>A0A8K0NFP2</accession>
<dbReference type="OrthoDB" id="5341904at2759"/>
<organism evidence="2 3">
    <name type="scientific">Claviceps africana</name>
    <dbReference type="NCBI Taxonomy" id="83212"/>
    <lineage>
        <taxon>Eukaryota</taxon>
        <taxon>Fungi</taxon>
        <taxon>Dikarya</taxon>
        <taxon>Ascomycota</taxon>
        <taxon>Pezizomycotina</taxon>
        <taxon>Sordariomycetes</taxon>
        <taxon>Hypocreomycetidae</taxon>
        <taxon>Hypocreales</taxon>
        <taxon>Clavicipitaceae</taxon>
        <taxon>Claviceps</taxon>
    </lineage>
</organism>
<reference evidence="2" key="1">
    <citation type="journal article" date="2020" name="bioRxiv">
        <title>Whole genome comparisons of ergot fungi reveals the divergence and evolution of species within the genus Claviceps are the result of varying mechanisms driving genome evolution and host range expansion.</title>
        <authorList>
            <person name="Wyka S.A."/>
            <person name="Mondo S.J."/>
            <person name="Liu M."/>
            <person name="Dettman J."/>
            <person name="Nalam V."/>
            <person name="Broders K.D."/>
        </authorList>
    </citation>
    <scope>NUCLEOTIDE SEQUENCE</scope>
    <source>
        <strain evidence="2">CCC 489</strain>
    </source>
</reference>
<feature type="non-terminal residue" evidence="2">
    <location>
        <position position="1"/>
    </location>
</feature>
<feature type="region of interest" description="Disordered" evidence="1">
    <location>
        <begin position="138"/>
        <end position="188"/>
    </location>
</feature>
<proteinExistence type="predicted"/>
<feature type="compositionally biased region" description="Basic and acidic residues" evidence="1">
    <location>
        <begin position="141"/>
        <end position="162"/>
    </location>
</feature>
<dbReference type="AlphaFoldDB" id="A0A8K0NFP2"/>
<feature type="compositionally biased region" description="Low complexity" evidence="1">
    <location>
        <begin position="367"/>
        <end position="385"/>
    </location>
</feature>
<feature type="region of interest" description="Disordered" evidence="1">
    <location>
        <begin position="73"/>
        <end position="101"/>
    </location>
</feature>
<dbReference type="Proteomes" id="UP000811619">
    <property type="component" value="Unassembled WGS sequence"/>
</dbReference>
<name>A0A8K0NFP2_9HYPO</name>
<feature type="compositionally biased region" description="Pro residues" evidence="1">
    <location>
        <begin position="597"/>
        <end position="606"/>
    </location>
</feature>
<feature type="compositionally biased region" description="Basic and acidic residues" evidence="1">
    <location>
        <begin position="464"/>
        <end position="473"/>
    </location>
</feature>
<feature type="compositionally biased region" description="Low complexity" evidence="1">
    <location>
        <begin position="560"/>
        <end position="569"/>
    </location>
</feature>
<sequence>MASDPGHKWEASTDSIHKPTSGQRLRLVLRSLFLAPAKSSGRALSLHSSACLESRAPFVKRCVCGVVQRARTRLSRHKHEDEDEDEDEDKNDKNHRHEYRLPDRAVPWTPAYSPSHFPSSGASRYSCAYLGGSRPSMSLERALRESERDEETREMYWPERDSSAYGDLEQNASRSSVDDEDLRQTPPSSSWIHLDAVASSPLVATFMDEYRTTIAPELDGRATSKSLADVDQENASRARKAHRREAACVPMRRRSVLQTPGVATRPPAEPTSGTRSATSQPSACVASVSVSLSPWPSTKRRTVKEGSGPGHETRQPRRSLCTDEAEDAIQRGAVSPPSAERPGVTEASSSSAAGDHISRQITSAGVSAASTPEAPAPSSKSTSGPRQPPLRPRHRLRQDTSAAAPRSRTWQLPFRRSSETAGALTKHANDDVPYERGLPPPGNHGNHDAEDSGARIRPSLTDHGSNRNDRVDGASDVGKCSGRLGQGAGLCPRPPLPGRVQGSTTNARVSPEASPLASATQARQPRGSHPGRPPKQPPPAAALSRFPQKRHPGRRQSHATTTTTTTTTTEAPRPVPPFTPSPTSHANIPSTTAHRLQPPPKTHPNP</sequence>
<gene>
    <name evidence="2" type="ORF">E4U42_000278</name>
</gene>
<keyword evidence="3" id="KW-1185">Reference proteome</keyword>
<evidence type="ECO:0000256" key="1">
    <source>
        <dbReference type="SAM" id="MobiDB-lite"/>
    </source>
</evidence>
<evidence type="ECO:0000313" key="2">
    <source>
        <dbReference type="EMBL" id="KAG5914851.1"/>
    </source>
</evidence>
<evidence type="ECO:0000313" key="3">
    <source>
        <dbReference type="Proteomes" id="UP000811619"/>
    </source>
</evidence>
<feature type="compositionally biased region" description="Pro residues" evidence="1">
    <location>
        <begin position="531"/>
        <end position="540"/>
    </location>
</feature>
<protein>
    <submittedName>
        <fullName evidence="2">Uncharacterized protein</fullName>
    </submittedName>
</protein>
<feature type="compositionally biased region" description="Basic and acidic residues" evidence="1">
    <location>
        <begin position="445"/>
        <end position="454"/>
    </location>
</feature>